<dbReference type="AlphaFoldDB" id="A0A1I2D097"/>
<name>A0A1I2D097_9BACI</name>
<gene>
    <name evidence="1" type="ORF">SAMN05192532_103317</name>
</gene>
<dbReference type="Pfam" id="PF11588">
    <property type="entry name" value="DUF3243"/>
    <property type="match status" value="1"/>
</dbReference>
<dbReference type="OrthoDB" id="2418090at2"/>
<protein>
    <recommendedName>
        <fullName evidence="3">DUF3243 domain-containing protein</fullName>
    </recommendedName>
</protein>
<keyword evidence="2" id="KW-1185">Reference proteome</keyword>
<accession>A0A1I2D097</accession>
<dbReference type="InterPro" id="IPR038292">
    <property type="entry name" value="YmfJ/YflH_sf"/>
</dbReference>
<dbReference type="EMBL" id="FONT01000003">
    <property type="protein sequence ID" value="SFE73987.1"/>
    <property type="molecule type" value="Genomic_DNA"/>
</dbReference>
<dbReference type="InterPro" id="IPR021637">
    <property type="entry name" value="DUF3243"/>
</dbReference>
<evidence type="ECO:0008006" key="3">
    <source>
        <dbReference type="Google" id="ProtNLM"/>
    </source>
</evidence>
<organism evidence="1 2">
    <name type="scientific">Alteribacillus iranensis</name>
    <dbReference type="NCBI Taxonomy" id="930128"/>
    <lineage>
        <taxon>Bacteria</taxon>
        <taxon>Bacillati</taxon>
        <taxon>Bacillota</taxon>
        <taxon>Bacilli</taxon>
        <taxon>Bacillales</taxon>
        <taxon>Bacillaceae</taxon>
        <taxon>Alteribacillus</taxon>
    </lineage>
</organism>
<sequence length="102" mass="11982">MSELNKMEQQAADMREEKKEEIMDNFNRFASYLGSKVSKAEKAGMSEEAIAKSAEKVADYLAKHEEPKNREEQLLRELWKNGEKDERHMLSHMLVRMVKDYS</sequence>
<dbReference type="Gene3D" id="1.10.760.20">
    <property type="entry name" value="Protein of unknown function DUF3243"/>
    <property type="match status" value="1"/>
</dbReference>
<reference evidence="1 2" key="1">
    <citation type="submission" date="2016-10" db="EMBL/GenBank/DDBJ databases">
        <authorList>
            <person name="de Groot N.N."/>
        </authorList>
    </citation>
    <scope>NUCLEOTIDE SEQUENCE [LARGE SCALE GENOMIC DNA]</scope>
    <source>
        <strain evidence="1 2">DSM 23995</strain>
    </source>
</reference>
<dbReference type="Proteomes" id="UP000199516">
    <property type="component" value="Unassembled WGS sequence"/>
</dbReference>
<proteinExistence type="predicted"/>
<evidence type="ECO:0000313" key="1">
    <source>
        <dbReference type="EMBL" id="SFE73987.1"/>
    </source>
</evidence>
<evidence type="ECO:0000313" key="2">
    <source>
        <dbReference type="Proteomes" id="UP000199516"/>
    </source>
</evidence>
<dbReference type="RefSeq" id="WP_091660641.1">
    <property type="nucleotide sequence ID" value="NZ_FONT01000003.1"/>
</dbReference>
<dbReference type="STRING" id="930128.SAMN05192532_103317"/>